<comment type="caution">
    <text evidence="1">The sequence shown here is derived from an EMBL/GenBank/DDBJ whole genome shotgun (WGS) entry which is preliminary data.</text>
</comment>
<dbReference type="RefSeq" id="WP_258213554.1">
    <property type="nucleotide sequence ID" value="NZ_JANQBD010000007.1"/>
</dbReference>
<dbReference type="GO" id="GO:0008168">
    <property type="term" value="F:methyltransferase activity"/>
    <property type="evidence" value="ECO:0007669"/>
    <property type="project" value="UniProtKB-KW"/>
</dbReference>
<keyword evidence="2" id="KW-1185">Reference proteome</keyword>
<dbReference type="SUPFAM" id="SSF53335">
    <property type="entry name" value="S-adenosyl-L-methionine-dependent methyltransferases"/>
    <property type="match status" value="1"/>
</dbReference>
<proteinExistence type="predicted"/>
<sequence length="267" mass="30350">MQLLITTSYEPQAEQLELTAHLSKQVRGLTGIQEDIRVVSRRQFSIAQLRKRYGAQDVLLVSRERIEYYQDQQPLLFFHPSTAAIRVKRLINGEPDSLMQLSGLKPGDRVLDCTAGLGSDAIVYSFALAGNGQVTALESRPLPYLLLNQGLHAYHSDIPGMNEAMRSIQVTQIDHYDFLKQQSDKSFDVIYFDPMFRRPIEESNSISAIRELADPRAITEATITEAMRVARRSVILKEHRESKEFARLGFTEVHRSTTRIAYGVIRL</sequence>
<dbReference type="InterPro" id="IPR007536">
    <property type="entry name" value="16SrRNA_methylTrfase_J"/>
</dbReference>
<gene>
    <name evidence="1" type="ORF">NV381_11955</name>
</gene>
<dbReference type="InterPro" id="IPR029063">
    <property type="entry name" value="SAM-dependent_MTases_sf"/>
</dbReference>
<organism evidence="1 2">
    <name type="scientific">Paenibacillus radicis</name>
    <name type="common">ex Xue et al. 2023</name>
    <dbReference type="NCBI Taxonomy" id="2972489"/>
    <lineage>
        <taxon>Bacteria</taxon>
        <taxon>Bacillati</taxon>
        <taxon>Bacillota</taxon>
        <taxon>Bacilli</taxon>
        <taxon>Bacillales</taxon>
        <taxon>Paenibacillaceae</taxon>
        <taxon>Paenibacillus</taxon>
    </lineage>
</organism>
<dbReference type="EMBL" id="JANQBD010000007">
    <property type="protein sequence ID" value="MCR8631922.1"/>
    <property type="molecule type" value="Genomic_DNA"/>
</dbReference>
<dbReference type="Pfam" id="PF04445">
    <property type="entry name" value="SAM_MT"/>
    <property type="match status" value="1"/>
</dbReference>
<evidence type="ECO:0000313" key="2">
    <source>
        <dbReference type="Proteomes" id="UP001300012"/>
    </source>
</evidence>
<dbReference type="Gene3D" id="3.40.50.150">
    <property type="entry name" value="Vaccinia Virus protein VP39"/>
    <property type="match status" value="1"/>
</dbReference>
<dbReference type="GO" id="GO:0032259">
    <property type="term" value="P:methylation"/>
    <property type="evidence" value="ECO:0007669"/>
    <property type="project" value="UniProtKB-KW"/>
</dbReference>
<dbReference type="PANTHER" id="PTHR36112">
    <property type="entry name" value="RIBOSOMAL RNA SMALL SUBUNIT METHYLTRANSFERASE J"/>
    <property type="match status" value="1"/>
</dbReference>
<keyword evidence="1" id="KW-0808">Transferase</keyword>
<name>A0ABT1YFE0_9BACL</name>
<dbReference type="PANTHER" id="PTHR36112:SF1">
    <property type="entry name" value="RIBOSOMAL RNA SMALL SUBUNIT METHYLTRANSFERASE J"/>
    <property type="match status" value="1"/>
</dbReference>
<dbReference type="Proteomes" id="UP001300012">
    <property type="component" value="Unassembled WGS sequence"/>
</dbReference>
<evidence type="ECO:0000313" key="1">
    <source>
        <dbReference type="EMBL" id="MCR8631922.1"/>
    </source>
</evidence>
<protein>
    <submittedName>
        <fullName evidence="1">Class I SAM-dependent methyltransferase</fullName>
    </submittedName>
</protein>
<accession>A0ABT1YFE0</accession>
<reference evidence="1 2" key="1">
    <citation type="submission" date="2022-08" db="EMBL/GenBank/DDBJ databases">
        <title>Paenibacillus endoradicis sp. nov., Paenibacillus radicibacter sp. nov and Paenibacillus pararadicis sp. nov., three cold-adapted plant growth-promoting bacteria isolated from root of Larix gmelinii in Great Khingan.</title>
        <authorList>
            <person name="Xue H."/>
        </authorList>
    </citation>
    <scope>NUCLEOTIDE SEQUENCE [LARGE SCALE GENOMIC DNA]</scope>
    <source>
        <strain evidence="1 2">N5-1-1-5</strain>
    </source>
</reference>
<keyword evidence="1" id="KW-0489">Methyltransferase</keyword>